<evidence type="ECO:0000313" key="6">
    <source>
        <dbReference type="Proteomes" id="UP000265828"/>
    </source>
</evidence>
<reference evidence="4 7" key="3">
    <citation type="submission" date="2019-07" db="EMBL/GenBank/DDBJ databases">
        <authorList>
            <person name="Hibberd C M."/>
            <person name="Gehrig L. J."/>
            <person name="Chang H.-W."/>
            <person name="Venkatesh S."/>
        </authorList>
    </citation>
    <scope>NUCLEOTIDE SEQUENCE [LARGE SCALE GENOMIC DNA]</scope>
    <source>
        <strain evidence="4">Ruminococcus_obeum_SSTS_Bg7063</strain>
    </source>
</reference>
<protein>
    <submittedName>
        <fullName evidence="2">DUF2116 family Zn-ribbon domain-containing protein</fullName>
    </submittedName>
</protein>
<evidence type="ECO:0000313" key="3">
    <source>
        <dbReference type="EMBL" id="RGV60228.1"/>
    </source>
</evidence>
<reference evidence="3 6" key="2">
    <citation type="submission" date="2018-08" db="EMBL/GenBank/DDBJ databases">
        <title>A genome reference for cultivated species of the human gut microbiota.</title>
        <authorList>
            <person name="Zou Y."/>
            <person name="Xue W."/>
            <person name="Luo G."/>
        </authorList>
    </citation>
    <scope>NUCLEOTIDE SEQUENCE [LARGE SCALE GENOMIC DNA]</scope>
    <source>
        <strain evidence="3 6">AF14-23</strain>
    </source>
</reference>
<dbReference type="Proteomes" id="UP000265828">
    <property type="component" value="Unassembled WGS sequence"/>
</dbReference>
<dbReference type="Proteomes" id="UP000409147">
    <property type="component" value="Unassembled WGS sequence"/>
</dbReference>
<feature type="transmembrane region" description="Helical" evidence="1">
    <location>
        <begin position="37"/>
        <end position="56"/>
    </location>
</feature>
<evidence type="ECO:0000256" key="1">
    <source>
        <dbReference type="SAM" id="Phobius"/>
    </source>
</evidence>
<feature type="transmembrane region" description="Helical" evidence="1">
    <location>
        <begin position="96"/>
        <end position="115"/>
    </location>
</feature>
<keyword evidence="7" id="KW-1185">Reference proteome</keyword>
<evidence type="ECO:0000313" key="7">
    <source>
        <dbReference type="Proteomes" id="UP000409147"/>
    </source>
</evidence>
<dbReference type="AlphaFoldDB" id="A0A367G6E8"/>
<proteinExistence type="predicted"/>
<evidence type="ECO:0000313" key="5">
    <source>
        <dbReference type="Proteomes" id="UP000253208"/>
    </source>
</evidence>
<evidence type="ECO:0000313" key="2">
    <source>
        <dbReference type="EMBL" id="RCH45803.1"/>
    </source>
</evidence>
<dbReference type="EMBL" id="QRZI01000021">
    <property type="protein sequence ID" value="RGV60228.1"/>
    <property type="molecule type" value="Genomic_DNA"/>
</dbReference>
<reference evidence="2 5" key="1">
    <citation type="submission" date="2018-02" db="EMBL/GenBank/DDBJ databases">
        <title>Complete genome sequencing of Faecalibacterium prausnitzii strains isolated from the human gut.</title>
        <authorList>
            <person name="Fitzgerald B.C."/>
            <person name="Shkoporov A.N."/>
            <person name="Ross P.R."/>
            <person name="Hill C."/>
        </authorList>
    </citation>
    <scope>NUCLEOTIDE SEQUENCE [LARGE SCALE GENOMIC DNA]</scope>
    <source>
        <strain evidence="2 5">APC942/31-1</strain>
    </source>
</reference>
<keyword evidence="1" id="KW-1133">Transmembrane helix</keyword>
<keyword evidence="1" id="KW-0812">Transmembrane</keyword>
<organism evidence="2 5">
    <name type="scientific">Blautia obeum</name>
    <dbReference type="NCBI Taxonomy" id="40520"/>
    <lineage>
        <taxon>Bacteria</taxon>
        <taxon>Bacillati</taxon>
        <taxon>Bacillota</taxon>
        <taxon>Clostridia</taxon>
        <taxon>Lachnospirales</taxon>
        <taxon>Lachnospiraceae</taxon>
        <taxon>Blautia</taxon>
    </lineage>
</organism>
<dbReference type="RefSeq" id="WP_059085795.1">
    <property type="nucleotide sequence ID" value="NZ_CABHNB010000028.1"/>
</dbReference>
<name>A0A367G6E8_9FIRM</name>
<sequence>MKKCKYCGKKLNDNFEFCNSKCENYYEKMMDKDSHKIKYFTLGIILGFLVMFYGIISNNNVFIIGIGIVVMGIDVVLLPFTTPETINFLGYQKSKFAGRISGILIIAVGVWMCFIQ</sequence>
<keyword evidence="1" id="KW-0472">Membrane</keyword>
<dbReference type="Proteomes" id="UP000253208">
    <property type="component" value="Unassembled WGS sequence"/>
</dbReference>
<dbReference type="EMBL" id="PSQG01000003">
    <property type="protein sequence ID" value="RCH45803.1"/>
    <property type="molecule type" value="Genomic_DNA"/>
</dbReference>
<evidence type="ECO:0000313" key="4">
    <source>
        <dbReference type="EMBL" id="VUX08998.1"/>
    </source>
</evidence>
<accession>A0A367G6E8</accession>
<gene>
    <name evidence="2" type="ORF">C4886_03030</name>
    <name evidence="3" type="ORF">DWW07_17575</name>
    <name evidence="4" type="ORF">ROSSTS7063_01857</name>
</gene>
<feature type="transmembrane region" description="Helical" evidence="1">
    <location>
        <begin position="62"/>
        <end position="80"/>
    </location>
</feature>
<dbReference type="EMBL" id="CABHNB010000028">
    <property type="protein sequence ID" value="VUX08998.1"/>
    <property type="molecule type" value="Genomic_DNA"/>
</dbReference>